<dbReference type="InterPro" id="IPR050491">
    <property type="entry name" value="AmpC-like"/>
</dbReference>
<keyword evidence="1" id="KW-0812">Transmembrane</keyword>
<dbReference type="PANTHER" id="PTHR46825">
    <property type="entry name" value="D-ALANYL-D-ALANINE-CARBOXYPEPTIDASE/ENDOPEPTIDASE AMPH"/>
    <property type="match status" value="1"/>
</dbReference>
<evidence type="ECO:0000259" key="2">
    <source>
        <dbReference type="Pfam" id="PF00144"/>
    </source>
</evidence>
<evidence type="ECO:0000313" key="4">
    <source>
        <dbReference type="Proteomes" id="UP000659388"/>
    </source>
</evidence>
<name>A0A937K0J0_9BACT</name>
<organism evidence="3 4">
    <name type="scientific">Fulvivirga sediminis</name>
    <dbReference type="NCBI Taxonomy" id="2803949"/>
    <lineage>
        <taxon>Bacteria</taxon>
        <taxon>Pseudomonadati</taxon>
        <taxon>Bacteroidota</taxon>
        <taxon>Cytophagia</taxon>
        <taxon>Cytophagales</taxon>
        <taxon>Fulvivirgaceae</taxon>
        <taxon>Fulvivirga</taxon>
    </lineage>
</organism>
<dbReference type="PANTHER" id="PTHR46825:SF15">
    <property type="entry name" value="BETA-LACTAMASE-RELATED DOMAIN-CONTAINING PROTEIN"/>
    <property type="match status" value="1"/>
</dbReference>
<gene>
    <name evidence="3" type="ORF">JL102_05720</name>
</gene>
<keyword evidence="4" id="KW-1185">Reference proteome</keyword>
<evidence type="ECO:0000313" key="3">
    <source>
        <dbReference type="EMBL" id="MBL3655617.1"/>
    </source>
</evidence>
<dbReference type="Gene3D" id="3.40.710.10">
    <property type="entry name" value="DD-peptidase/beta-lactamase superfamily"/>
    <property type="match status" value="1"/>
</dbReference>
<dbReference type="InterPro" id="IPR012338">
    <property type="entry name" value="Beta-lactam/transpept-like"/>
</dbReference>
<feature type="domain" description="Beta-lactamase-related" evidence="2">
    <location>
        <begin position="60"/>
        <end position="381"/>
    </location>
</feature>
<comment type="caution">
    <text evidence="3">The sequence shown here is derived from an EMBL/GenBank/DDBJ whole genome shotgun (WGS) entry which is preliminary data.</text>
</comment>
<keyword evidence="1" id="KW-1133">Transmembrane helix</keyword>
<accession>A0A937K0J0</accession>
<dbReference type="SUPFAM" id="SSF56601">
    <property type="entry name" value="beta-lactamase/transpeptidase-like"/>
    <property type="match status" value="1"/>
</dbReference>
<dbReference type="Proteomes" id="UP000659388">
    <property type="component" value="Unassembled WGS sequence"/>
</dbReference>
<dbReference type="EMBL" id="JAESIY010000002">
    <property type="protein sequence ID" value="MBL3655617.1"/>
    <property type="molecule type" value="Genomic_DNA"/>
</dbReference>
<keyword evidence="1" id="KW-0472">Membrane</keyword>
<dbReference type="RefSeq" id="WP_202243278.1">
    <property type="nucleotide sequence ID" value="NZ_JAESIY010000002.1"/>
</dbReference>
<sequence length="407" mass="45946">MKKRKPVYLLVVITIIALSLTFLGMNRRDLSPKPMGAPKKVKESPPELSTKEQNFYKDFAKYIEEKFVSTNTPGAAVVIVKDGFPVYKSAFGVKSTNSTDSIGNNTLFRLASVSKGFSSILAGLEVKDSLIHWDDHISKYLSGHLPSYCDSITIKNLLSHTSGFQYQAFSTLIEEELPRDILIKKLLTLKLSRKPGAIHSYQNIAYSIIEPILEKVTGNSFEDLVYKRIFLPLHMNTASISYDSMLNHPDKAEPHGYRNKNYVPTSLHKSYYNTAAAGGINASINDMTQWLAAVTGNREDVIPTEVLNAVFEPVIQIRVKNPYFSHLYTPREGYYGMGWRIMEYPKDTLIYHNGYANGFKSGIAFDRDKNIGVCVLTNAPTKFSNLVLSEFFSRYYEQFNHSEVPNI</sequence>
<dbReference type="InterPro" id="IPR001466">
    <property type="entry name" value="Beta-lactam-related"/>
</dbReference>
<evidence type="ECO:0000256" key="1">
    <source>
        <dbReference type="SAM" id="Phobius"/>
    </source>
</evidence>
<dbReference type="Pfam" id="PF00144">
    <property type="entry name" value="Beta-lactamase"/>
    <property type="match status" value="1"/>
</dbReference>
<dbReference type="AlphaFoldDB" id="A0A937K0J0"/>
<feature type="transmembrane region" description="Helical" evidence="1">
    <location>
        <begin position="7"/>
        <end position="25"/>
    </location>
</feature>
<protein>
    <submittedName>
        <fullName evidence="3">Beta-lactamase family protein</fullName>
    </submittedName>
</protein>
<proteinExistence type="predicted"/>
<reference evidence="3" key="1">
    <citation type="submission" date="2021-01" db="EMBL/GenBank/DDBJ databases">
        <title>Fulvivirga kasyanovii gen. nov., sp nov., a novel member of the phylum Bacteroidetes isolated from seawater in a mussel farm.</title>
        <authorList>
            <person name="Zhao L.-H."/>
            <person name="Wang Z.-J."/>
        </authorList>
    </citation>
    <scope>NUCLEOTIDE SEQUENCE</scope>
    <source>
        <strain evidence="3">2943</strain>
    </source>
</reference>